<keyword evidence="2" id="KW-1003">Cell membrane</keyword>
<keyword evidence="8" id="KW-1185">Reference proteome</keyword>
<proteinExistence type="predicted"/>
<dbReference type="PANTHER" id="PTHR30250">
    <property type="entry name" value="PST FAMILY PREDICTED COLANIC ACID TRANSPORTER"/>
    <property type="match status" value="1"/>
</dbReference>
<comment type="caution">
    <text evidence="7">The sequence shown here is derived from an EMBL/GenBank/DDBJ whole genome shotgun (WGS) entry which is preliminary data.</text>
</comment>
<comment type="subcellular location">
    <subcellularLocation>
        <location evidence="1">Cell membrane</location>
        <topology evidence="1">Multi-pass membrane protein</topology>
    </subcellularLocation>
</comment>
<evidence type="ECO:0000313" key="8">
    <source>
        <dbReference type="Proteomes" id="UP000011546"/>
    </source>
</evidence>
<dbReference type="InterPro" id="IPR050833">
    <property type="entry name" value="Poly_Biosynth_Transport"/>
</dbReference>
<dbReference type="STRING" id="1230456.C468_00760"/>
<keyword evidence="5 6" id="KW-0472">Membrane</keyword>
<dbReference type="EMBL" id="AOJH01000006">
    <property type="protein sequence ID" value="EMA70021.1"/>
    <property type="molecule type" value="Genomic_DNA"/>
</dbReference>
<dbReference type="GO" id="GO:0005886">
    <property type="term" value="C:plasma membrane"/>
    <property type="evidence" value="ECO:0007669"/>
    <property type="project" value="UniProtKB-SubCell"/>
</dbReference>
<feature type="transmembrane region" description="Helical" evidence="6">
    <location>
        <begin position="345"/>
        <end position="364"/>
    </location>
</feature>
<dbReference type="AlphaFoldDB" id="M0PIZ4"/>
<feature type="transmembrane region" description="Helical" evidence="6">
    <location>
        <begin position="279"/>
        <end position="298"/>
    </location>
</feature>
<evidence type="ECO:0000256" key="6">
    <source>
        <dbReference type="SAM" id="Phobius"/>
    </source>
</evidence>
<name>M0PIZ4_9EURY</name>
<feature type="transmembrane region" description="Helical" evidence="6">
    <location>
        <begin position="405"/>
        <end position="428"/>
    </location>
</feature>
<evidence type="ECO:0000256" key="2">
    <source>
        <dbReference type="ARBA" id="ARBA00022475"/>
    </source>
</evidence>
<gene>
    <name evidence="7" type="ORF">C468_00760</name>
</gene>
<feature type="transmembrane region" description="Helical" evidence="6">
    <location>
        <begin position="434"/>
        <end position="452"/>
    </location>
</feature>
<keyword evidence="4 6" id="KW-1133">Transmembrane helix</keyword>
<feature type="transmembrane region" description="Helical" evidence="6">
    <location>
        <begin position="310"/>
        <end position="333"/>
    </location>
</feature>
<evidence type="ECO:0000256" key="5">
    <source>
        <dbReference type="ARBA" id="ARBA00023136"/>
    </source>
</evidence>
<feature type="transmembrane region" description="Helical" evidence="6">
    <location>
        <begin position="65"/>
        <end position="88"/>
    </location>
</feature>
<keyword evidence="3 6" id="KW-0812">Transmembrane</keyword>
<feature type="transmembrane region" description="Helical" evidence="6">
    <location>
        <begin position="130"/>
        <end position="149"/>
    </location>
</feature>
<dbReference type="PANTHER" id="PTHR30250:SF28">
    <property type="entry name" value="POLYSACCHARIDE BIOSYNTHESIS PROTEIN"/>
    <property type="match status" value="1"/>
</dbReference>
<protein>
    <submittedName>
        <fullName evidence="7">Membrane protein involved in the export of O-antigen and teichoic acid</fullName>
    </submittedName>
</protein>
<organism evidence="7 8">
    <name type="scientific">Halorubrum kocurii JCM 14978</name>
    <dbReference type="NCBI Taxonomy" id="1230456"/>
    <lineage>
        <taxon>Archaea</taxon>
        <taxon>Methanobacteriati</taxon>
        <taxon>Methanobacteriota</taxon>
        <taxon>Stenosarchaea group</taxon>
        <taxon>Halobacteria</taxon>
        <taxon>Halobacteriales</taxon>
        <taxon>Haloferacaceae</taxon>
        <taxon>Halorubrum</taxon>
    </lineage>
</organism>
<dbReference type="Pfam" id="PF13440">
    <property type="entry name" value="Polysacc_synt_3"/>
    <property type="match status" value="1"/>
</dbReference>
<feature type="transmembrane region" description="Helical" evidence="6">
    <location>
        <begin position="100"/>
        <end position="118"/>
    </location>
</feature>
<feature type="transmembrane region" description="Helical" evidence="6">
    <location>
        <begin position="155"/>
        <end position="175"/>
    </location>
</feature>
<dbReference type="Proteomes" id="UP000011546">
    <property type="component" value="Unassembled WGS sequence"/>
</dbReference>
<feature type="transmembrane region" description="Helical" evidence="6">
    <location>
        <begin position="370"/>
        <end position="393"/>
    </location>
</feature>
<dbReference type="PATRIC" id="fig|1230456.3.peg.136"/>
<evidence type="ECO:0000256" key="4">
    <source>
        <dbReference type="ARBA" id="ARBA00022989"/>
    </source>
</evidence>
<accession>M0PIZ4</accession>
<feature type="transmembrane region" description="Helical" evidence="6">
    <location>
        <begin position="35"/>
        <end position="53"/>
    </location>
</feature>
<sequence length="477" mass="52234">MFISKVIKSIGGFLAVIIFSREAGASPLGTYYGFIAFIGILSIPTDLGIESAAEKRISEGKDRDTYLASAILLKSVIIIVPSVLLLLANNYINQYLGAELGYILVLILVIDQGAGLGMRVLRGELRVGETALIQTIHPLSWLTVGYYLYIQGYGVSALVYGHLFGTILTLVISWWKVETNVGYPSINACRSLFDYGKYSVVPSIGGTVYSWIDILILTLFLTEVGNITRGEIGAYENAWRLSLLALMISRSIETTIFPQFSQWDAEGATDRIEEVIPKAALPSLLVVIPAFAGTIVLSKDLLRVLFGSEFTVAWLVLIIFSGEKVIQSLYGVFARPLMAIDRPELSAYATITSIIVNIILNIVLIFEFGIIGAAAATTISFGLNTILHARYLNKFIKIDLPLFQAAWSAVVSLVMMLLVYITSSIIVINTIPDLIFVVLFGVIIYVIGILIYSPTRTAIWQMTKPIIGKFSSKVSVS</sequence>
<evidence type="ECO:0000313" key="7">
    <source>
        <dbReference type="EMBL" id="EMA70021.1"/>
    </source>
</evidence>
<reference evidence="7 8" key="1">
    <citation type="journal article" date="2014" name="PLoS Genet.">
        <title>Phylogenetically driven sequencing of extremely halophilic archaea reveals strategies for static and dynamic osmo-response.</title>
        <authorList>
            <person name="Becker E.A."/>
            <person name="Seitzer P.M."/>
            <person name="Tritt A."/>
            <person name="Larsen D."/>
            <person name="Krusor M."/>
            <person name="Yao A.I."/>
            <person name="Wu D."/>
            <person name="Madern D."/>
            <person name="Eisen J.A."/>
            <person name="Darling A.E."/>
            <person name="Facciotti M.T."/>
        </authorList>
    </citation>
    <scope>NUCLEOTIDE SEQUENCE [LARGE SCALE GENOMIC DNA]</scope>
    <source>
        <strain evidence="7 8">JCM 14978</strain>
    </source>
</reference>
<evidence type="ECO:0000256" key="3">
    <source>
        <dbReference type="ARBA" id="ARBA00022692"/>
    </source>
</evidence>
<evidence type="ECO:0000256" key="1">
    <source>
        <dbReference type="ARBA" id="ARBA00004651"/>
    </source>
</evidence>